<evidence type="ECO:0000256" key="2">
    <source>
        <dbReference type="ARBA" id="ARBA00008779"/>
    </source>
</evidence>
<feature type="domain" description="Sulfatase N-terminal" evidence="7">
    <location>
        <begin position="30"/>
        <end position="418"/>
    </location>
</feature>
<evidence type="ECO:0000256" key="6">
    <source>
        <dbReference type="ARBA" id="ARBA00022837"/>
    </source>
</evidence>
<evidence type="ECO:0000256" key="1">
    <source>
        <dbReference type="ARBA" id="ARBA00001913"/>
    </source>
</evidence>
<dbReference type="GO" id="GO:0005737">
    <property type="term" value="C:cytoplasm"/>
    <property type="evidence" value="ECO:0007669"/>
    <property type="project" value="TreeGrafter"/>
</dbReference>
<dbReference type="PANTHER" id="PTHR45953">
    <property type="entry name" value="IDURONATE 2-SULFATASE"/>
    <property type="match status" value="1"/>
</dbReference>
<keyword evidence="6" id="KW-0106">Calcium</keyword>
<dbReference type="InterPro" id="IPR017850">
    <property type="entry name" value="Alkaline_phosphatase_core_sf"/>
</dbReference>
<dbReference type="Proteomes" id="UP001310022">
    <property type="component" value="Unassembled WGS sequence"/>
</dbReference>
<dbReference type="AlphaFoldDB" id="A0AAN4W406"/>
<comment type="similarity">
    <text evidence="2">Belongs to the sulfatase family.</text>
</comment>
<reference evidence="8 9" key="1">
    <citation type="submission" date="2021-12" db="EMBL/GenBank/DDBJ databases">
        <title>Genome sequencing of bacteria with rrn-lacking chromosome and rrn-plasmid.</title>
        <authorList>
            <person name="Anda M."/>
            <person name="Iwasaki W."/>
        </authorList>
    </citation>
    <scope>NUCLEOTIDE SEQUENCE [LARGE SCALE GENOMIC DNA]</scope>
    <source>
        <strain evidence="8 9">NBRC 15940</strain>
    </source>
</reference>
<dbReference type="InterPro" id="IPR035874">
    <property type="entry name" value="IDS"/>
</dbReference>
<dbReference type="Gene3D" id="3.40.720.10">
    <property type="entry name" value="Alkaline Phosphatase, subunit A"/>
    <property type="match status" value="1"/>
</dbReference>
<keyword evidence="3" id="KW-0479">Metal-binding</keyword>
<evidence type="ECO:0000313" key="9">
    <source>
        <dbReference type="Proteomes" id="UP001310022"/>
    </source>
</evidence>
<evidence type="ECO:0000259" key="7">
    <source>
        <dbReference type="Pfam" id="PF00884"/>
    </source>
</evidence>
<proteinExistence type="inferred from homology"/>
<accession>A0AAN4W406</accession>
<dbReference type="RefSeq" id="WP_338239221.1">
    <property type="nucleotide sequence ID" value="NZ_BQKE01000004.1"/>
</dbReference>
<gene>
    <name evidence="8" type="ORF">PEDI_46920</name>
</gene>
<dbReference type="PANTHER" id="PTHR45953:SF1">
    <property type="entry name" value="IDURONATE 2-SULFATASE"/>
    <property type="match status" value="1"/>
</dbReference>
<keyword evidence="9" id="KW-1185">Reference proteome</keyword>
<dbReference type="Pfam" id="PF00884">
    <property type="entry name" value="Sulfatase"/>
    <property type="match status" value="1"/>
</dbReference>
<name>A0AAN4W406_9BACT</name>
<comment type="caution">
    <text evidence="8">The sequence shown here is derived from an EMBL/GenBank/DDBJ whole genome shotgun (WGS) entry which is preliminary data.</text>
</comment>
<protein>
    <submittedName>
        <fullName evidence="8">Iduronate-2-sulfatase</fullName>
    </submittedName>
</protein>
<evidence type="ECO:0000256" key="4">
    <source>
        <dbReference type="ARBA" id="ARBA00022729"/>
    </source>
</evidence>
<evidence type="ECO:0000313" key="8">
    <source>
        <dbReference type="EMBL" id="GJM64140.1"/>
    </source>
</evidence>
<dbReference type="EMBL" id="BQKE01000004">
    <property type="protein sequence ID" value="GJM64140.1"/>
    <property type="molecule type" value="Genomic_DNA"/>
</dbReference>
<dbReference type="GO" id="GO:0046872">
    <property type="term" value="F:metal ion binding"/>
    <property type="evidence" value="ECO:0007669"/>
    <property type="project" value="UniProtKB-KW"/>
</dbReference>
<keyword evidence="4" id="KW-0732">Signal</keyword>
<evidence type="ECO:0000256" key="3">
    <source>
        <dbReference type="ARBA" id="ARBA00022723"/>
    </source>
</evidence>
<comment type="cofactor">
    <cofactor evidence="1">
        <name>Ca(2+)</name>
        <dbReference type="ChEBI" id="CHEBI:29108"/>
    </cofactor>
</comment>
<dbReference type="SUPFAM" id="SSF53649">
    <property type="entry name" value="Alkaline phosphatase-like"/>
    <property type="match status" value="1"/>
</dbReference>
<keyword evidence="5" id="KW-0378">Hydrolase</keyword>
<evidence type="ECO:0000256" key="5">
    <source>
        <dbReference type="ARBA" id="ARBA00022801"/>
    </source>
</evidence>
<sequence>MRTNYFLLLVIATCFGACKQVPQKQEVSKPNVLFLFCDDLNDIVMDSNSQVISPNIDRLMAQGTTFTNAHANAPLCAPSRASLLSGLSPQTSGYFGARQYDWRELPTLAESKTFMEHFKDNGYKVMGTGKIFHHKHADTTVWINEGKYEHGHNFSFGPFPWDGKRNINGWGITHPDFPTLHTDALCTSLENVPNIPADPANGIPGHNGWRLWYKDYKYNSEDDRDPMPDELNAQYAVAELSKRHDKPFMLCVGFNKPHAPYIAPQKYFDMYPLEDIKIEYAPINDTTDCAKILVRDTDYGTLDHGYKNYRAVQSLGPDGLKKWTQAYLACITYVDDQIGKILDALEESPYKDNTIVFLSSDHGYHMGQKQWLFKNTLWRKGTHIPYIFAGMDIPKGKKVDAAVSLLDFYPTITDLCGVSDKPNQSGSQLALDGVSLKDYLYGQRNEMAEKMATIFVASFSKREDRAVVGDYRNHHTAIVSDQYRYIRCLNGEEELYDFIADPKEETNIAALPKYEKVMVKMRKAYDKIGQKKQAS</sequence>
<organism evidence="8 9">
    <name type="scientific">Persicobacter diffluens</name>
    <dbReference type="NCBI Taxonomy" id="981"/>
    <lineage>
        <taxon>Bacteria</taxon>
        <taxon>Pseudomonadati</taxon>
        <taxon>Bacteroidota</taxon>
        <taxon>Cytophagia</taxon>
        <taxon>Cytophagales</taxon>
        <taxon>Persicobacteraceae</taxon>
        <taxon>Persicobacter</taxon>
    </lineage>
</organism>
<dbReference type="InterPro" id="IPR000917">
    <property type="entry name" value="Sulfatase_N"/>
</dbReference>
<dbReference type="CDD" id="cd16030">
    <property type="entry name" value="iduronate-2-sulfatase"/>
    <property type="match status" value="1"/>
</dbReference>
<dbReference type="GO" id="GO:0004423">
    <property type="term" value="F:iduronate-2-sulfatase activity"/>
    <property type="evidence" value="ECO:0007669"/>
    <property type="project" value="InterPro"/>
</dbReference>